<keyword evidence="2" id="KW-1185">Reference proteome</keyword>
<dbReference type="RefSeq" id="WP_377497746.1">
    <property type="nucleotide sequence ID" value="NZ_JBHMDO010000033.1"/>
</dbReference>
<evidence type="ECO:0000313" key="2">
    <source>
        <dbReference type="Proteomes" id="UP001589747"/>
    </source>
</evidence>
<reference evidence="1 2" key="1">
    <citation type="submission" date="2024-09" db="EMBL/GenBank/DDBJ databases">
        <authorList>
            <person name="Sun Q."/>
            <person name="Mori K."/>
        </authorList>
    </citation>
    <scope>NUCLEOTIDE SEQUENCE [LARGE SCALE GENOMIC DNA]</scope>
    <source>
        <strain evidence="1 2">TISTR 2452</strain>
    </source>
</reference>
<organism evidence="1 2">
    <name type="scientific">Paenibacillus aurantiacus</name>
    <dbReference type="NCBI Taxonomy" id="1936118"/>
    <lineage>
        <taxon>Bacteria</taxon>
        <taxon>Bacillati</taxon>
        <taxon>Bacillota</taxon>
        <taxon>Bacilli</taxon>
        <taxon>Bacillales</taxon>
        <taxon>Paenibacillaceae</taxon>
        <taxon>Paenibacillus</taxon>
    </lineage>
</organism>
<comment type="caution">
    <text evidence="1">The sequence shown here is derived from an EMBL/GenBank/DDBJ whole genome shotgun (WGS) entry which is preliminary data.</text>
</comment>
<accession>A0ABV5KTA2</accession>
<dbReference type="Proteomes" id="UP001589747">
    <property type="component" value="Unassembled WGS sequence"/>
</dbReference>
<name>A0ABV5KTA2_9BACL</name>
<gene>
    <name evidence="1" type="ORF">ACFFSY_21145</name>
</gene>
<sequence>MRRYWLSIFLALFGISGIAGYYVVGASEEPPAFKLETMEGDPEAAAPIRITGNFANRIKANIFQITATGSRYLPDEGLLDRPHPLWMDYPFYRQLLEDHRGFMRKKWVESNMYADEQRLVYADVVTRSNRATSYSILLDLLDRESGRTIHKEMEMPTPDTNDWAVVCDVQVVGKELHVLVQKRVGNGGEMALMYVDHVFDLEGSYMRDVPLDFKSSKPKFEVRFMGGNGEAEAKHYAGFWSEEHDASDLDANGNPRLIYRTFVFRYETGQITAIGEARREKLYNQEFQYVHQVENDALYVARVDNDKQSIEVVRHDLVTKRQSDFELKFESLGASSLQMIRIVADRIYLLLLDPRSSGNLIVALDGSNGKVIYKGKITPEDNSDKLRAASHDWQATNIEFMY</sequence>
<protein>
    <submittedName>
        <fullName evidence="1">Uncharacterized protein</fullName>
    </submittedName>
</protein>
<proteinExistence type="predicted"/>
<evidence type="ECO:0000313" key="1">
    <source>
        <dbReference type="EMBL" id="MFB9328446.1"/>
    </source>
</evidence>
<dbReference type="EMBL" id="JBHMDO010000033">
    <property type="protein sequence ID" value="MFB9328446.1"/>
    <property type="molecule type" value="Genomic_DNA"/>
</dbReference>